<accession>A0A7J9LKM4</accession>
<reference evidence="1 2" key="1">
    <citation type="journal article" date="2019" name="Genome Biol. Evol.">
        <title>Insights into the evolution of the New World diploid cottons (Gossypium, subgenus Houzingenia) based on genome sequencing.</title>
        <authorList>
            <person name="Grover C.E."/>
            <person name="Arick M.A. 2nd"/>
            <person name="Thrash A."/>
            <person name="Conover J.L."/>
            <person name="Sanders W.S."/>
            <person name="Peterson D.G."/>
            <person name="Frelichowski J.E."/>
            <person name="Scheffler J.A."/>
            <person name="Scheffler B.E."/>
            <person name="Wendel J.F."/>
        </authorList>
    </citation>
    <scope>NUCLEOTIDE SEQUENCE [LARGE SCALE GENOMIC DNA]</scope>
    <source>
        <strain evidence="1">1</strain>
        <tissue evidence="1">Leaf</tissue>
    </source>
</reference>
<name>A0A7J9LKM4_GOSSC</name>
<protein>
    <submittedName>
        <fullName evidence="1">Uncharacterized protein</fullName>
    </submittedName>
</protein>
<gene>
    <name evidence="1" type="ORF">Goshw_005087</name>
</gene>
<dbReference type="Proteomes" id="UP000593576">
    <property type="component" value="Unassembled WGS sequence"/>
</dbReference>
<dbReference type="EMBL" id="JABFAF010000007">
    <property type="protein sequence ID" value="MBA0859263.1"/>
    <property type="molecule type" value="Genomic_DNA"/>
</dbReference>
<organism evidence="1 2">
    <name type="scientific">Gossypium schwendimanii</name>
    <name type="common">Cotton</name>
    <dbReference type="NCBI Taxonomy" id="34291"/>
    <lineage>
        <taxon>Eukaryota</taxon>
        <taxon>Viridiplantae</taxon>
        <taxon>Streptophyta</taxon>
        <taxon>Embryophyta</taxon>
        <taxon>Tracheophyta</taxon>
        <taxon>Spermatophyta</taxon>
        <taxon>Magnoliopsida</taxon>
        <taxon>eudicotyledons</taxon>
        <taxon>Gunneridae</taxon>
        <taxon>Pentapetalae</taxon>
        <taxon>rosids</taxon>
        <taxon>malvids</taxon>
        <taxon>Malvales</taxon>
        <taxon>Malvaceae</taxon>
        <taxon>Malvoideae</taxon>
        <taxon>Gossypium</taxon>
    </lineage>
</organism>
<dbReference type="AlphaFoldDB" id="A0A7J9LKM4"/>
<sequence length="71" mass="8124">MFEMFNVPGLYIVVNYVLGLAVGYTTSKLDLLAFSSFAPKHTSALRLSTRKQKHLNPFRRGVFDQAHFWCS</sequence>
<keyword evidence="2" id="KW-1185">Reference proteome</keyword>
<comment type="caution">
    <text evidence="1">The sequence shown here is derived from an EMBL/GenBank/DDBJ whole genome shotgun (WGS) entry which is preliminary data.</text>
</comment>
<proteinExistence type="predicted"/>
<evidence type="ECO:0000313" key="1">
    <source>
        <dbReference type="EMBL" id="MBA0859263.1"/>
    </source>
</evidence>
<evidence type="ECO:0000313" key="2">
    <source>
        <dbReference type="Proteomes" id="UP000593576"/>
    </source>
</evidence>